<name>A0A4J2ESX2_STREE</name>
<gene>
    <name evidence="2" type="ORF">SAMEA2658750_01519</name>
    <name evidence="1" type="ORF">SAMEA3208857_00504</name>
</gene>
<reference evidence="2" key="1">
    <citation type="submission" date="2019-04" db="EMBL/GenBank/DDBJ databases">
        <authorList>
            <consortium name="Pathogen Informatics"/>
        </authorList>
    </citation>
    <scope>NUCLEOTIDE SEQUENCE</scope>
    <source>
        <strain evidence="2">GPSC33</strain>
    </source>
</reference>
<accession>A0A4J2ESX2</accession>
<proteinExistence type="predicted"/>
<evidence type="ECO:0000313" key="1">
    <source>
        <dbReference type="EMBL" id="VNP43873.1"/>
    </source>
</evidence>
<dbReference type="PIRSF" id="PIRSF011911">
    <property type="entry name" value="A118_put_portal"/>
    <property type="match status" value="1"/>
</dbReference>
<sequence>MNLLSRIKNYFSEDVKETNLDWKEVALDLNQSLIETQEKLQEANQEIADHPKIAVTSAEYRRINENLRYYQSNADKITYINTDGVKKQREATHLPIARTAAKKIASLVFNEQASIKLDDKEANTFIQETLKNDRFNKNFERYLESCLVLGGLAMRPYVDNGRVRVSFIQAPVFLPLQSNTQDISSAAIVTKTIKSAGQKNIYYTLIEFHEWGKDGKYIISNELYRSESSEQVGGRVPLAKIYEDLEEQVELDGLTRPLFSYLKPPGMNNKDINSPLVLSIFDNAKSTIDFINTTYDEFKWEVKMGQRRVAVPENLTETRIVNQDGDVQLVKRFDTEQNVYLRLSTNDMDGGSITDLTTAIRADDYIKTINEGLALFEMLLGVSAGMFTFDGQSLKTATEVVSENSDTYQMRNSIVSLVEQSLKELIISICELGSLYGLYNGPIPQMEKIAINLDDGVFTDKNNELDYWTKALASGIVSKAHAIQKAFNMSELDAKKMIQAINQETMDTANSQRT</sequence>
<dbReference type="EMBL" id="CAATIN010000009">
    <property type="protein sequence ID" value="VNQ70671.1"/>
    <property type="molecule type" value="Genomic_DNA"/>
</dbReference>
<organism evidence="2">
    <name type="scientific">Streptococcus pneumoniae</name>
    <dbReference type="NCBI Taxonomy" id="1313"/>
    <lineage>
        <taxon>Bacteria</taxon>
        <taxon>Bacillati</taxon>
        <taxon>Bacillota</taxon>
        <taxon>Bacilli</taxon>
        <taxon>Lactobacillales</taxon>
        <taxon>Streptococcaceae</taxon>
        <taxon>Streptococcus</taxon>
    </lineage>
</organism>
<dbReference type="InterPro" id="IPR021145">
    <property type="entry name" value="Portal_protein_SPP1_Gp6-like"/>
</dbReference>
<dbReference type="InterPro" id="IPR006432">
    <property type="entry name" value="Phage_portal_A118-type"/>
</dbReference>
<evidence type="ECO:0000313" key="2">
    <source>
        <dbReference type="EMBL" id="VNQ70671.1"/>
    </source>
</evidence>
<protein>
    <submittedName>
        <fullName evidence="2">Minor capsid protein</fullName>
    </submittedName>
</protein>
<dbReference type="AlphaFoldDB" id="A0A4J2ESX2"/>
<dbReference type="RefSeq" id="WP_130885411.1">
    <property type="nucleotide sequence ID" value="NZ_LR216026.1"/>
</dbReference>
<dbReference type="NCBIfam" id="TIGR01542">
    <property type="entry name" value="A118_put_portal"/>
    <property type="match status" value="1"/>
</dbReference>
<dbReference type="Pfam" id="PF05133">
    <property type="entry name" value="SPP1_portal"/>
    <property type="match status" value="1"/>
</dbReference>
<dbReference type="EMBL" id="CAATGI010000001">
    <property type="protein sequence ID" value="VNP43873.1"/>
    <property type="molecule type" value="Genomic_DNA"/>
</dbReference>